<dbReference type="PANTHER" id="PTHR30250:SF29">
    <property type="entry name" value="POLYSACCHARIDE BIOSYNTHESIS PROTEIN C-TERMINAL DOMAIN-CONTAINING PROTEIN"/>
    <property type="match status" value="1"/>
</dbReference>
<feature type="transmembrane region" description="Helical" evidence="6">
    <location>
        <begin position="405"/>
        <end position="427"/>
    </location>
</feature>
<dbReference type="Proteomes" id="UP000179524">
    <property type="component" value="Unassembled WGS sequence"/>
</dbReference>
<dbReference type="CDD" id="cd13124">
    <property type="entry name" value="MATE_SpoVB_like"/>
    <property type="match status" value="1"/>
</dbReference>
<feature type="transmembrane region" description="Helical" evidence="6">
    <location>
        <begin position="48"/>
        <end position="69"/>
    </location>
</feature>
<evidence type="ECO:0000256" key="5">
    <source>
        <dbReference type="ARBA" id="ARBA00023136"/>
    </source>
</evidence>
<sequence>MNRRFVEGALYISIATILSRLIGSFFRVPLQNIAGNEVLGIYTLIYPVYMTTLTLAVAGIPLTISKLIAEARANGNEQEIYYIFRTANILAVLLGSLSFSIIFLFSETLATVLGGQHVRIPLIILTSSLVIAPYMAIYRGFFQGFEQMQPTAISQIIEQFVRVVFILCIAFILVNQNMSVENIVSGVMIGSVISVIVSLFYLKLKWKKAKLLQQITLGFQFAQLSRWAKRIITLSIPICIGTLTFTIIFVVDSFTVPTQLIKIGFEKEIVTDLYGYYGRGLVLIQIPVVLAQSLILPMIPAVSSNTLNSQQITEKVLYFMHLTAWPISMGIFALTAPLNYALFGDFNENVLIAVTHLSALFITFSVLTTGILQANNRSVQVAIVLICCSILKGILNLLLIPFLGLLGAAIATVVVYMGLSILNTWVIKKHLSIQIWTRNYTVFSCSAIVMAMMISVPFQLLFHYTWTRIETVFYLTGITLCGAVIYCILITLFKGITNKELSCIPIIRKHITVSK</sequence>
<feature type="transmembrane region" description="Helical" evidence="6">
    <location>
        <begin position="350"/>
        <end position="372"/>
    </location>
</feature>
<feature type="transmembrane region" description="Helical" evidence="6">
    <location>
        <begin position="439"/>
        <end position="460"/>
    </location>
</feature>
<keyword evidence="4 6" id="KW-1133">Transmembrane helix</keyword>
<evidence type="ECO:0000256" key="1">
    <source>
        <dbReference type="ARBA" id="ARBA00004651"/>
    </source>
</evidence>
<feature type="transmembrane region" description="Helical" evidence="6">
    <location>
        <begin position="316"/>
        <end position="338"/>
    </location>
</feature>
<evidence type="ECO:0000256" key="3">
    <source>
        <dbReference type="ARBA" id="ARBA00022692"/>
    </source>
</evidence>
<dbReference type="InterPro" id="IPR024923">
    <property type="entry name" value="PG_synth_SpoVB"/>
</dbReference>
<organism evidence="7 8">
    <name type="scientific">Anaerobacillus alkalilacustris</name>
    <dbReference type="NCBI Taxonomy" id="393763"/>
    <lineage>
        <taxon>Bacteria</taxon>
        <taxon>Bacillati</taxon>
        <taxon>Bacillota</taxon>
        <taxon>Bacilli</taxon>
        <taxon>Bacillales</taxon>
        <taxon>Bacillaceae</taxon>
        <taxon>Anaerobacillus</taxon>
    </lineage>
</organism>
<dbReference type="GO" id="GO:0005886">
    <property type="term" value="C:plasma membrane"/>
    <property type="evidence" value="ECO:0007669"/>
    <property type="project" value="UniProtKB-SubCell"/>
</dbReference>
<evidence type="ECO:0000256" key="4">
    <source>
        <dbReference type="ARBA" id="ARBA00022989"/>
    </source>
</evidence>
<keyword evidence="5 6" id="KW-0472">Membrane</keyword>
<evidence type="ECO:0000256" key="6">
    <source>
        <dbReference type="SAM" id="Phobius"/>
    </source>
</evidence>
<proteinExistence type="predicted"/>
<keyword evidence="2" id="KW-1003">Cell membrane</keyword>
<dbReference type="OrthoDB" id="9775950at2"/>
<accession>A0A1S2LL29</accession>
<feature type="transmembrane region" description="Helical" evidence="6">
    <location>
        <begin position="183"/>
        <end position="202"/>
    </location>
</feature>
<dbReference type="EMBL" id="MLQR01000029">
    <property type="protein sequence ID" value="OIJ13044.1"/>
    <property type="molecule type" value="Genomic_DNA"/>
</dbReference>
<evidence type="ECO:0000256" key="2">
    <source>
        <dbReference type="ARBA" id="ARBA00022475"/>
    </source>
</evidence>
<gene>
    <name evidence="7" type="ORF">BKP37_11030</name>
</gene>
<keyword evidence="8" id="KW-1185">Reference proteome</keyword>
<dbReference type="InterPro" id="IPR050833">
    <property type="entry name" value="Poly_Biosynth_Transport"/>
</dbReference>
<feature type="transmembrane region" description="Helical" evidence="6">
    <location>
        <begin position="472"/>
        <end position="493"/>
    </location>
</feature>
<protein>
    <submittedName>
        <fullName evidence="7">Uncharacterized protein</fullName>
    </submittedName>
</protein>
<reference evidence="7 8" key="1">
    <citation type="submission" date="2016-10" db="EMBL/GenBank/DDBJ databases">
        <title>Draft genome sequences of four alkaliphilic bacteria belonging to the Anaerobacillus genus.</title>
        <authorList>
            <person name="Bassil N.M."/>
            <person name="Lloyd J.R."/>
        </authorList>
    </citation>
    <scope>NUCLEOTIDE SEQUENCE [LARGE SCALE GENOMIC DNA]</scope>
    <source>
        <strain evidence="7 8">DSM 18345</strain>
    </source>
</reference>
<comment type="caution">
    <text evidence="7">The sequence shown here is derived from an EMBL/GenBank/DDBJ whole genome shotgun (WGS) entry which is preliminary data.</text>
</comment>
<dbReference type="AlphaFoldDB" id="A0A1S2LL29"/>
<dbReference type="RefSeq" id="WP_071309641.1">
    <property type="nucleotide sequence ID" value="NZ_MLQR01000029.1"/>
</dbReference>
<dbReference type="PIRSF" id="PIRSF038958">
    <property type="entry name" value="PG_synth_SpoVB"/>
    <property type="match status" value="1"/>
</dbReference>
<feature type="transmembrane region" description="Helical" evidence="6">
    <location>
        <begin position="379"/>
        <end position="399"/>
    </location>
</feature>
<comment type="subcellular location">
    <subcellularLocation>
        <location evidence="1">Cell membrane</location>
        <topology evidence="1">Multi-pass membrane protein</topology>
    </subcellularLocation>
</comment>
<feature type="transmembrane region" description="Helical" evidence="6">
    <location>
        <begin position="81"/>
        <end position="106"/>
    </location>
</feature>
<feature type="transmembrane region" description="Helical" evidence="6">
    <location>
        <begin position="159"/>
        <end position="177"/>
    </location>
</feature>
<dbReference type="Pfam" id="PF01943">
    <property type="entry name" value="Polysacc_synt"/>
    <property type="match status" value="1"/>
</dbReference>
<keyword evidence="3 6" id="KW-0812">Transmembrane</keyword>
<feature type="transmembrane region" description="Helical" evidence="6">
    <location>
        <begin position="231"/>
        <end position="256"/>
    </location>
</feature>
<dbReference type="InterPro" id="IPR002797">
    <property type="entry name" value="Polysacc_synth"/>
</dbReference>
<evidence type="ECO:0000313" key="7">
    <source>
        <dbReference type="EMBL" id="OIJ13044.1"/>
    </source>
</evidence>
<dbReference type="PANTHER" id="PTHR30250">
    <property type="entry name" value="PST FAMILY PREDICTED COLANIC ACID TRANSPORTER"/>
    <property type="match status" value="1"/>
</dbReference>
<feature type="transmembrane region" description="Helical" evidence="6">
    <location>
        <begin position="9"/>
        <end position="28"/>
    </location>
</feature>
<feature type="transmembrane region" description="Helical" evidence="6">
    <location>
        <begin position="276"/>
        <end position="296"/>
    </location>
</feature>
<feature type="transmembrane region" description="Helical" evidence="6">
    <location>
        <begin position="118"/>
        <end position="138"/>
    </location>
</feature>
<name>A0A1S2LL29_9BACI</name>
<evidence type="ECO:0000313" key="8">
    <source>
        <dbReference type="Proteomes" id="UP000179524"/>
    </source>
</evidence>